<evidence type="ECO:0000313" key="1">
    <source>
        <dbReference type="EMBL" id="MBD7939551.1"/>
    </source>
</evidence>
<comment type="caution">
    <text evidence="1">The sequence shown here is derived from an EMBL/GenBank/DDBJ whole genome shotgun (WGS) entry which is preliminary data.</text>
</comment>
<proteinExistence type="predicted"/>
<name>A0ABR8QVK2_9BACI</name>
<sequence>MPELSRNQKAALVILLHYEEERRKARERQLATLKQNTDTEIFQGREVSGETAKILANKAGITPRYMYQLLAVYKSRLDLFQLVKDGKYSINKAYTQMKADEAPEVVEEVPVEILDVDEWQAEYLLIAENVERRGQAESDSIKKARIAQFLKEYWGVRRLSGRQRLKGHNVPSKTIADIGEELGESEKTTKRLLKLNDLIPEIQALVSSGKLGTTAAEQYAYISPENQHKAIYNLRKFMEAINDGRERN</sequence>
<gene>
    <name evidence="1" type="ORF">H9655_21135</name>
</gene>
<dbReference type="EMBL" id="JACSQT010000019">
    <property type="protein sequence ID" value="MBD7939551.1"/>
    <property type="molecule type" value="Genomic_DNA"/>
</dbReference>
<evidence type="ECO:0000313" key="2">
    <source>
        <dbReference type="Proteomes" id="UP000657931"/>
    </source>
</evidence>
<organism evidence="1 2">
    <name type="scientific">Cytobacillus stercorigallinarum</name>
    <dbReference type="NCBI Taxonomy" id="2762240"/>
    <lineage>
        <taxon>Bacteria</taxon>
        <taxon>Bacillati</taxon>
        <taxon>Bacillota</taxon>
        <taxon>Bacilli</taxon>
        <taxon>Bacillales</taxon>
        <taxon>Bacillaceae</taxon>
        <taxon>Cytobacillus</taxon>
    </lineage>
</organism>
<dbReference type="Proteomes" id="UP000657931">
    <property type="component" value="Unassembled WGS sequence"/>
</dbReference>
<dbReference type="SUPFAM" id="SSF109709">
    <property type="entry name" value="KorB DNA-binding domain-like"/>
    <property type="match status" value="1"/>
</dbReference>
<accession>A0ABR8QVK2</accession>
<keyword evidence="2" id="KW-1185">Reference proteome</keyword>
<dbReference type="Gene3D" id="1.10.10.2830">
    <property type="match status" value="1"/>
</dbReference>
<reference evidence="1 2" key="1">
    <citation type="submission" date="2020-08" db="EMBL/GenBank/DDBJ databases">
        <title>A Genomic Blueprint of the Chicken Gut Microbiome.</title>
        <authorList>
            <person name="Gilroy R."/>
            <person name="Ravi A."/>
            <person name="Getino M."/>
            <person name="Pursley I."/>
            <person name="Horton D.L."/>
            <person name="Alikhan N.-F."/>
            <person name="Baker D."/>
            <person name="Gharbi K."/>
            <person name="Hall N."/>
            <person name="Watson M."/>
            <person name="Adriaenssens E.M."/>
            <person name="Foster-Nyarko E."/>
            <person name="Jarju S."/>
            <person name="Secka A."/>
            <person name="Antonio M."/>
            <person name="Oren A."/>
            <person name="Chaudhuri R."/>
            <person name="La Ragione R.M."/>
            <person name="Hildebrand F."/>
            <person name="Pallen M.J."/>
        </authorList>
    </citation>
    <scope>NUCLEOTIDE SEQUENCE [LARGE SCALE GENOMIC DNA]</scope>
    <source>
        <strain evidence="1 2">Sa5YUA1</strain>
    </source>
</reference>
<dbReference type="RefSeq" id="WP_191817213.1">
    <property type="nucleotide sequence ID" value="NZ_JACSQT010000019.1"/>
</dbReference>
<protein>
    <submittedName>
        <fullName evidence="1">Uncharacterized protein</fullName>
    </submittedName>
</protein>